<comment type="subcellular location">
    <subcellularLocation>
        <location evidence="1">Cell membrane</location>
        <topology evidence="1">Multi-pass membrane protein</topology>
    </subcellularLocation>
</comment>
<reference evidence="8 9" key="1">
    <citation type="submission" date="2016-10" db="EMBL/GenBank/DDBJ databases">
        <authorList>
            <person name="de Groot N.N."/>
        </authorList>
    </citation>
    <scope>NUCLEOTIDE SEQUENCE [LARGE SCALE GENOMIC DNA]</scope>
    <source>
        <strain evidence="8 9">DSM 15123</strain>
    </source>
</reference>
<dbReference type="Pfam" id="PF13440">
    <property type="entry name" value="Polysacc_synt_3"/>
    <property type="match status" value="1"/>
</dbReference>
<dbReference type="AlphaFoldDB" id="A0A1H8JWM7"/>
<feature type="transmembrane region" description="Helical" evidence="7">
    <location>
        <begin position="380"/>
        <end position="400"/>
    </location>
</feature>
<feature type="transmembrane region" description="Helical" evidence="7">
    <location>
        <begin position="118"/>
        <end position="140"/>
    </location>
</feature>
<keyword evidence="6 7" id="KW-0472">Membrane</keyword>
<comment type="similarity">
    <text evidence="2">Belongs to the polysaccharide synthase family.</text>
</comment>
<keyword evidence="9" id="KW-1185">Reference proteome</keyword>
<evidence type="ECO:0000256" key="5">
    <source>
        <dbReference type="ARBA" id="ARBA00022989"/>
    </source>
</evidence>
<feature type="transmembrane region" description="Helical" evidence="7">
    <location>
        <begin position="93"/>
        <end position="112"/>
    </location>
</feature>
<sequence>MRLPRDGAMTPPAPRTSGLLRATLTLLMGGALAQLIPLLLGPVITRLFTPEAFGALTAFTTVSATVAVIACARYEFALPMARQEAEARTLLLLCLRILALVTLASMPIAWALARWQHLPVPGLLPLAVAAAGLLQLLIMWNNRAETFRALAISRVLQYGGGAVLQVALGAWLWQQSQQPAGVDQAWALIVAPIAAVLLATLPLLRPAPAGGWLATLLPATPDERQAMRATAGKYRDFPLLNTPHAFLGTLQDAIAVALLIALTGQAAAGFWGLALRYLKAPATLVGGAVSQALYPRLTGAAPHAAQRAVRQIMLLLGGVAVVLMLVLMVAGPWLFHWIFGEQWRDAGELARALAPYIAAHFVAAPLAVVTMAWKAQRWAFRWALVGQLAFVVALGLGLHFGGLTAGAWAVSAAMVVYFGIYFWRLAFWPEIPQPEPQDPAEPGVKELVEEMP</sequence>
<gene>
    <name evidence="8" type="ORF">SAMN02745977_02167</name>
</gene>
<dbReference type="InterPro" id="IPR050833">
    <property type="entry name" value="Poly_Biosynth_Transport"/>
</dbReference>
<feature type="transmembrane region" description="Helical" evidence="7">
    <location>
        <begin position="312"/>
        <end position="333"/>
    </location>
</feature>
<evidence type="ECO:0000256" key="7">
    <source>
        <dbReference type="SAM" id="Phobius"/>
    </source>
</evidence>
<keyword evidence="4 7" id="KW-0812">Transmembrane</keyword>
<accession>A0A1H8JWM7</accession>
<evidence type="ECO:0000256" key="3">
    <source>
        <dbReference type="ARBA" id="ARBA00022475"/>
    </source>
</evidence>
<evidence type="ECO:0000313" key="9">
    <source>
        <dbReference type="Proteomes" id="UP000199531"/>
    </source>
</evidence>
<feature type="transmembrane region" description="Helical" evidence="7">
    <location>
        <begin position="406"/>
        <end position="423"/>
    </location>
</feature>
<evidence type="ECO:0000256" key="6">
    <source>
        <dbReference type="ARBA" id="ARBA00023136"/>
    </source>
</evidence>
<name>A0A1H8JWM7_9BURK</name>
<organism evidence="8 9">
    <name type="scientific">Brachymonas denitrificans DSM 15123</name>
    <dbReference type="NCBI Taxonomy" id="1121117"/>
    <lineage>
        <taxon>Bacteria</taxon>
        <taxon>Pseudomonadati</taxon>
        <taxon>Pseudomonadota</taxon>
        <taxon>Betaproteobacteria</taxon>
        <taxon>Burkholderiales</taxon>
        <taxon>Comamonadaceae</taxon>
        <taxon>Brachymonas</taxon>
    </lineage>
</organism>
<dbReference type="PANTHER" id="PTHR30250">
    <property type="entry name" value="PST FAMILY PREDICTED COLANIC ACID TRANSPORTER"/>
    <property type="match status" value="1"/>
</dbReference>
<proteinExistence type="inferred from homology"/>
<evidence type="ECO:0000256" key="2">
    <source>
        <dbReference type="ARBA" id="ARBA00007430"/>
    </source>
</evidence>
<dbReference type="STRING" id="1121117.SAMN02745977_02167"/>
<feature type="transmembrane region" description="Helical" evidence="7">
    <location>
        <begin position="52"/>
        <end position="72"/>
    </location>
</feature>
<dbReference type="Proteomes" id="UP000199531">
    <property type="component" value="Unassembled WGS sequence"/>
</dbReference>
<dbReference type="PANTHER" id="PTHR30250:SF10">
    <property type="entry name" value="LIPOPOLYSACCHARIDE BIOSYNTHESIS PROTEIN WZXC"/>
    <property type="match status" value="1"/>
</dbReference>
<keyword evidence="3" id="KW-1003">Cell membrane</keyword>
<dbReference type="GO" id="GO:0005886">
    <property type="term" value="C:plasma membrane"/>
    <property type="evidence" value="ECO:0007669"/>
    <property type="project" value="UniProtKB-SubCell"/>
</dbReference>
<evidence type="ECO:0000256" key="1">
    <source>
        <dbReference type="ARBA" id="ARBA00004651"/>
    </source>
</evidence>
<dbReference type="EMBL" id="FOCW01000008">
    <property type="protein sequence ID" value="SEN84676.1"/>
    <property type="molecule type" value="Genomic_DNA"/>
</dbReference>
<feature type="transmembrane region" description="Helical" evidence="7">
    <location>
        <begin position="353"/>
        <end position="373"/>
    </location>
</feature>
<keyword evidence="5 7" id="KW-1133">Transmembrane helix</keyword>
<evidence type="ECO:0000313" key="8">
    <source>
        <dbReference type="EMBL" id="SEN84676.1"/>
    </source>
</evidence>
<feature type="transmembrane region" description="Helical" evidence="7">
    <location>
        <begin position="185"/>
        <end position="204"/>
    </location>
</feature>
<evidence type="ECO:0000256" key="4">
    <source>
        <dbReference type="ARBA" id="ARBA00022692"/>
    </source>
</evidence>
<protein>
    <submittedName>
        <fullName evidence="8">Membrane protein involved in the export of O-antigen and teichoic acid</fullName>
    </submittedName>
</protein>
<feature type="transmembrane region" description="Helical" evidence="7">
    <location>
        <begin position="20"/>
        <end position="40"/>
    </location>
</feature>